<evidence type="ECO:0000313" key="1">
    <source>
        <dbReference type="EMBL" id="GAA0573532.1"/>
    </source>
</evidence>
<reference evidence="1 2" key="1">
    <citation type="journal article" date="2019" name="Int. J. Syst. Evol. Microbiol.">
        <title>The Global Catalogue of Microorganisms (GCM) 10K type strain sequencing project: providing services to taxonomists for standard genome sequencing and annotation.</title>
        <authorList>
            <consortium name="The Broad Institute Genomics Platform"/>
            <consortium name="The Broad Institute Genome Sequencing Center for Infectious Disease"/>
            <person name="Wu L."/>
            <person name="Ma J."/>
        </authorList>
    </citation>
    <scope>NUCLEOTIDE SEQUENCE [LARGE SCALE GENOMIC DNA]</scope>
    <source>
        <strain evidence="1 2">JCM 9933</strain>
    </source>
</reference>
<dbReference type="EMBL" id="BAAAFZ010000008">
    <property type="protein sequence ID" value="GAA0573532.1"/>
    <property type="molecule type" value="Genomic_DNA"/>
</dbReference>
<accession>A0ABN1ESN2</accession>
<sequence length="109" mass="11502">MLARAIDTPEKPSTLNFRQDKTACGTNASTGVLATAWTSQNAWTRMGTSGTLYMEIVTNSPAAAYPAVCRTSQLFSLRRAKPRCSSPKIIPNTAAHTSTAIGARTAAIG</sequence>
<comment type="caution">
    <text evidence="1">The sequence shown here is derived from an EMBL/GenBank/DDBJ whole genome shotgun (WGS) entry which is preliminary data.</text>
</comment>
<keyword evidence="2" id="KW-1185">Reference proteome</keyword>
<organism evidence="1 2">
    <name type="scientific">Craurococcus roseus</name>
    <dbReference type="NCBI Taxonomy" id="77585"/>
    <lineage>
        <taxon>Bacteria</taxon>
        <taxon>Pseudomonadati</taxon>
        <taxon>Pseudomonadota</taxon>
        <taxon>Alphaproteobacteria</taxon>
        <taxon>Acetobacterales</taxon>
        <taxon>Acetobacteraceae</taxon>
        <taxon>Craurococcus</taxon>
    </lineage>
</organism>
<proteinExistence type="predicted"/>
<dbReference type="Proteomes" id="UP001501588">
    <property type="component" value="Unassembled WGS sequence"/>
</dbReference>
<gene>
    <name evidence="1" type="ORF">GCM10009416_10240</name>
</gene>
<protein>
    <submittedName>
        <fullName evidence="1">Uncharacterized protein</fullName>
    </submittedName>
</protein>
<evidence type="ECO:0000313" key="2">
    <source>
        <dbReference type="Proteomes" id="UP001501588"/>
    </source>
</evidence>
<name>A0ABN1ESN2_9PROT</name>